<dbReference type="SFLD" id="SFLDG00180">
    <property type="entry name" value="muconate_cycloisomerase"/>
    <property type="match status" value="1"/>
</dbReference>
<dbReference type="VEuPathDB" id="FungiDB:ASPSYDRAFT_1165326"/>
<dbReference type="GO" id="GO:0046872">
    <property type="term" value="F:metal ion binding"/>
    <property type="evidence" value="ECO:0007669"/>
    <property type="project" value="UniProtKB-KW"/>
</dbReference>
<sequence length="369" mass="39356">MRITELTVFTYKANYNYGTYTMSGGRKNDGEPSPVIRLRTDTGIEGWAENAPLGSDYLPSSFTGELAALKELAPKVLGLDPRSPAAVGVVIDKAMLPGIAAKSIIDIACWDILGKSVRLPTHVLLGCCLTKEPQGLSVIGLGDPSIAVQKAQLEAKKGVIAMQLKVGDNTIDDARRIRAIREAIPENVQVFPDANAGWNLEQALTYCRALGQDIPIPLEQPCRSLSDSAEVGRRTGVPIILDECIFTMADLATAHAANVTGVNIKISRVGGFTKARALRDAAVALDMMVTIDDSWGCALTTAQNLQMAASTRSVRLRAVDLFAECTNPLIAEAPRLQPHGRITSADTPGNGFGTVDVNALGEPLFHIKA</sequence>
<dbReference type="SUPFAM" id="SSF51604">
    <property type="entry name" value="Enolase C-terminal domain-like"/>
    <property type="match status" value="1"/>
</dbReference>
<evidence type="ECO:0000256" key="3">
    <source>
        <dbReference type="ARBA" id="ARBA00022723"/>
    </source>
</evidence>
<name>A0A1L9T0L5_9EURO</name>
<dbReference type="InterPro" id="IPR018110">
    <property type="entry name" value="Mandel_Rmase/mucon_lact_enz_CS"/>
</dbReference>
<keyword evidence="3" id="KW-0479">Metal-binding</keyword>
<comment type="similarity">
    <text evidence="2">Belongs to the mandelate racemase/muconate lactonizing enzyme family.</text>
</comment>
<reference evidence="7" key="1">
    <citation type="journal article" date="2017" name="Genome Biol.">
        <title>Comparative genomics reveals high biological diversity and specific adaptations in the industrially and medically important fungal genus Aspergillus.</title>
        <authorList>
            <person name="de Vries R.P."/>
            <person name="Riley R."/>
            <person name="Wiebenga A."/>
            <person name="Aguilar-Osorio G."/>
            <person name="Amillis S."/>
            <person name="Uchima C.A."/>
            <person name="Anderluh G."/>
            <person name="Asadollahi M."/>
            <person name="Askin M."/>
            <person name="Barry K."/>
            <person name="Battaglia E."/>
            <person name="Bayram O."/>
            <person name="Benocci T."/>
            <person name="Braus-Stromeyer S.A."/>
            <person name="Caldana C."/>
            <person name="Canovas D."/>
            <person name="Cerqueira G.C."/>
            <person name="Chen F."/>
            <person name="Chen W."/>
            <person name="Choi C."/>
            <person name="Clum A."/>
            <person name="Dos Santos R.A."/>
            <person name="Damasio A.R."/>
            <person name="Diallinas G."/>
            <person name="Emri T."/>
            <person name="Fekete E."/>
            <person name="Flipphi M."/>
            <person name="Freyberg S."/>
            <person name="Gallo A."/>
            <person name="Gournas C."/>
            <person name="Habgood R."/>
            <person name="Hainaut M."/>
            <person name="Harispe M.L."/>
            <person name="Henrissat B."/>
            <person name="Hilden K.S."/>
            <person name="Hope R."/>
            <person name="Hossain A."/>
            <person name="Karabika E."/>
            <person name="Karaffa L."/>
            <person name="Karanyi Z."/>
            <person name="Krasevec N."/>
            <person name="Kuo A."/>
            <person name="Kusch H."/>
            <person name="LaButti K."/>
            <person name="Lagendijk E.L."/>
            <person name="Lapidus A."/>
            <person name="Levasseur A."/>
            <person name="Lindquist E."/>
            <person name="Lipzen A."/>
            <person name="Logrieco A.F."/>
            <person name="MacCabe A."/>
            <person name="Maekelae M.R."/>
            <person name="Malavazi I."/>
            <person name="Melin P."/>
            <person name="Meyer V."/>
            <person name="Mielnichuk N."/>
            <person name="Miskei M."/>
            <person name="Molnar A.P."/>
            <person name="Mule G."/>
            <person name="Ngan C.Y."/>
            <person name="Orejas M."/>
            <person name="Orosz E."/>
            <person name="Ouedraogo J.P."/>
            <person name="Overkamp K.M."/>
            <person name="Park H.-S."/>
            <person name="Perrone G."/>
            <person name="Piumi F."/>
            <person name="Punt P.J."/>
            <person name="Ram A.F."/>
            <person name="Ramon A."/>
            <person name="Rauscher S."/>
            <person name="Record E."/>
            <person name="Riano-Pachon D.M."/>
            <person name="Robert V."/>
            <person name="Roehrig J."/>
            <person name="Ruller R."/>
            <person name="Salamov A."/>
            <person name="Salih N.S."/>
            <person name="Samson R.A."/>
            <person name="Sandor E."/>
            <person name="Sanguinetti M."/>
            <person name="Schuetze T."/>
            <person name="Sepcic K."/>
            <person name="Shelest E."/>
            <person name="Sherlock G."/>
            <person name="Sophianopoulou V."/>
            <person name="Squina F.M."/>
            <person name="Sun H."/>
            <person name="Susca A."/>
            <person name="Todd R.B."/>
            <person name="Tsang A."/>
            <person name="Unkles S.E."/>
            <person name="van de Wiele N."/>
            <person name="van Rossen-Uffink D."/>
            <person name="Oliveira J.V."/>
            <person name="Vesth T.C."/>
            <person name="Visser J."/>
            <person name="Yu J.-H."/>
            <person name="Zhou M."/>
            <person name="Andersen M.R."/>
            <person name="Archer D.B."/>
            <person name="Baker S.E."/>
            <person name="Benoit I."/>
            <person name="Brakhage A.A."/>
            <person name="Braus G.H."/>
            <person name="Fischer R."/>
            <person name="Frisvad J.C."/>
            <person name="Goldman G.H."/>
            <person name="Houbraken J."/>
            <person name="Oakley B."/>
            <person name="Pocsi I."/>
            <person name="Scazzocchio C."/>
            <person name="Seiboth B."/>
            <person name="vanKuyk P.A."/>
            <person name="Wortman J."/>
            <person name="Dyer P.S."/>
            <person name="Grigoriev I.V."/>
        </authorList>
    </citation>
    <scope>NUCLEOTIDE SEQUENCE [LARGE SCALE GENOMIC DNA]</scope>
    <source>
        <strain evidence="7">CBS 593.65</strain>
    </source>
</reference>
<dbReference type="InterPro" id="IPR029065">
    <property type="entry name" value="Enolase_C-like"/>
</dbReference>
<dbReference type="InterPro" id="IPR036849">
    <property type="entry name" value="Enolase-like_C_sf"/>
</dbReference>
<accession>A0A1L9T0L5</accession>
<evidence type="ECO:0000256" key="1">
    <source>
        <dbReference type="ARBA" id="ARBA00001946"/>
    </source>
</evidence>
<dbReference type="STRING" id="1036612.A0A1L9T0L5"/>
<dbReference type="Gene3D" id="3.30.390.10">
    <property type="entry name" value="Enolase-like, N-terminal domain"/>
    <property type="match status" value="1"/>
</dbReference>
<keyword evidence="7" id="KW-1185">Reference proteome</keyword>
<evidence type="ECO:0000313" key="7">
    <source>
        <dbReference type="Proteomes" id="UP000184356"/>
    </source>
</evidence>
<dbReference type="SMART" id="SM00922">
    <property type="entry name" value="MR_MLE"/>
    <property type="match status" value="1"/>
</dbReference>
<organism evidence="6 7">
    <name type="scientific">Aspergillus sydowii CBS 593.65</name>
    <dbReference type="NCBI Taxonomy" id="1036612"/>
    <lineage>
        <taxon>Eukaryota</taxon>
        <taxon>Fungi</taxon>
        <taxon>Dikarya</taxon>
        <taxon>Ascomycota</taxon>
        <taxon>Pezizomycotina</taxon>
        <taxon>Eurotiomycetes</taxon>
        <taxon>Eurotiomycetidae</taxon>
        <taxon>Eurotiales</taxon>
        <taxon>Aspergillaceae</taxon>
        <taxon>Aspergillus</taxon>
        <taxon>Aspergillus subgen. Nidulantes</taxon>
    </lineage>
</organism>
<gene>
    <name evidence="6" type="ORF">ASPSYDRAFT_1165326</name>
</gene>
<evidence type="ECO:0000256" key="2">
    <source>
        <dbReference type="ARBA" id="ARBA00008031"/>
    </source>
</evidence>
<evidence type="ECO:0000256" key="4">
    <source>
        <dbReference type="ARBA" id="ARBA00023235"/>
    </source>
</evidence>
<evidence type="ECO:0000259" key="5">
    <source>
        <dbReference type="SMART" id="SM00922"/>
    </source>
</evidence>
<dbReference type="OrthoDB" id="2943660at2759"/>
<dbReference type="GO" id="GO:0009063">
    <property type="term" value="P:amino acid catabolic process"/>
    <property type="evidence" value="ECO:0007669"/>
    <property type="project" value="InterPro"/>
</dbReference>
<feature type="domain" description="Mandelate racemase/muconate lactonizing enzyme C-terminal" evidence="5">
    <location>
        <begin position="144"/>
        <end position="238"/>
    </location>
</feature>
<dbReference type="EMBL" id="KV878599">
    <property type="protein sequence ID" value="OJJ52871.1"/>
    <property type="molecule type" value="Genomic_DNA"/>
</dbReference>
<comment type="cofactor">
    <cofactor evidence="1">
        <name>Mg(2+)</name>
        <dbReference type="ChEBI" id="CHEBI:18420"/>
    </cofactor>
</comment>
<dbReference type="GO" id="GO:0016854">
    <property type="term" value="F:racemase and epimerase activity"/>
    <property type="evidence" value="ECO:0007669"/>
    <property type="project" value="UniProtKB-ARBA"/>
</dbReference>
<dbReference type="InterPro" id="IPR013341">
    <property type="entry name" value="Mandelate_racemase_N_dom"/>
</dbReference>
<dbReference type="Gene3D" id="3.20.20.120">
    <property type="entry name" value="Enolase-like C-terminal domain"/>
    <property type="match status" value="1"/>
</dbReference>
<dbReference type="InterPro" id="IPR029017">
    <property type="entry name" value="Enolase-like_N"/>
</dbReference>
<dbReference type="Proteomes" id="UP000184356">
    <property type="component" value="Unassembled WGS sequence"/>
</dbReference>
<dbReference type="GeneID" id="63756239"/>
<dbReference type="AlphaFoldDB" id="A0A1L9T0L5"/>
<dbReference type="SUPFAM" id="SSF54826">
    <property type="entry name" value="Enolase N-terminal domain-like"/>
    <property type="match status" value="1"/>
</dbReference>
<dbReference type="RefSeq" id="XP_040696677.1">
    <property type="nucleotide sequence ID" value="XM_040840166.1"/>
</dbReference>
<dbReference type="PANTHER" id="PTHR48073:SF2">
    <property type="entry name" value="O-SUCCINYLBENZOATE SYNTHASE"/>
    <property type="match status" value="1"/>
</dbReference>
<dbReference type="Pfam" id="PF02746">
    <property type="entry name" value="MR_MLE_N"/>
    <property type="match status" value="1"/>
</dbReference>
<protein>
    <recommendedName>
        <fullName evidence="5">Mandelate racemase/muconate lactonizing enzyme C-terminal domain-containing protein</fullName>
    </recommendedName>
</protein>
<dbReference type="PANTHER" id="PTHR48073">
    <property type="entry name" value="O-SUCCINYLBENZOATE SYNTHASE-RELATED"/>
    <property type="match status" value="1"/>
</dbReference>
<dbReference type="PROSITE" id="PS00909">
    <property type="entry name" value="MR_MLE_2"/>
    <property type="match status" value="1"/>
</dbReference>
<evidence type="ECO:0000313" key="6">
    <source>
        <dbReference type="EMBL" id="OJJ52871.1"/>
    </source>
</evidence>
<keyword evidence="4" id="KW-0413">Isomerase</keyword>
<dbReference type="SFLD" id="SFLDS00001">
    <property type="entry name" value="Enolase"/>
    <property type="match status" value="1"/>
</dbReference>
<proteinExistence type="inferred from homology"/>
<dbReference type="InterPro" id="IPR013342">
    <property type="entry name" value="Mandelate_racemase_C"/>
</dbReference>
<dbReference type="Pfam" id="PF13378">
    <property type="entry name" value="MR_MLE_C"/>
    <property type="match status" value="1"/>
</dbReference>